<dbReference type="Gene3D" id="3.30.470.20">
    <property type="entry name" value="ATP-grasp fold, B domain"/>
    <property type="match status" value="1"/>
</dbReference>
<evidence type="ECO:0000313" key="2">
    <source>
        <dbReference type="EMBL" id="MBY8823606.1"/>
    </source>
</evidence>
<evidence type="ECO:0000313" key="3">
    <source>
        <dbReference type="Proteomes" id="UP000706039"/>
    </source>
</evidence>
<comment type="caution">
    <text evidence="2">The sequence shown here is derived from an EMBL/GenBank/DDBJ whole genome shotgun (WGS) entry which is preliminary data.</text>
</comment>
<keyword evidence="3" id="KW-1185">Reference proteome</keyword>
<organism evidence="2 3">
    <name type="scientific">Sphingomonas colocasiae</name>
    <dbReference type="NCBI Taxonomy" id="1848973"/>
    <lineage>
        <taxon>Bacteria</taxon>
        <taxon>Pseudomonadati</taxon>
        <taxon>Pseudomonadota</taxon>
        <taxon>Alphaproteobacteria</taxon>
        <taxon>Sphingomonadales</taxon>
        <taxon>Sphingomonadaceae</taxon>
        <taxon>Sphingomonas</taxon>
    </lineage>
</organism>
<dbReference type="PANTHER" id="PTHR21621:SF0">
    <property type="entry name" value="BETA-CITRYLGLUTAMATE SYNTHASE B-RELATED"/>
    <property type="match status" value="1"/>
</dbReference>
<dbReference type="RefSeq" id="WP_222990724.1">
    <property type="nucleotide sequence ID" value="NZ_JAINVV010000007.1"/>
</dbReference>
<feature type="domain" description="ATP-grasp fold RimK-type" evidence="1">
    <location>
        <begin position="211"/>
        <end position="299"/>
    </location>
</feature>
<sequence length="356" mass="40774">MQAIEKNFKVAISNGPSLFHKFAHNYCVSNDIDCVIVDFNSDELGKLIDDCDAVFWHYDSVDRFAPHILYALECAGYAVFPNFKTSWSFNNKLSQALYFQATGAPAPRTHVFFDEGAALEWGRSADLPVVWKLSTGAGSQNVKLLNSRYEVNSFIKKSFGSGFWTYRRFYILKWRIDQFFKGQVGIKRIVAAVYRLIVLPKHIRDAGKERGYFLAQEFIDGNDGDVRIIVIGERAFGITRKNRDNDFRASASGLIFHDPDLIDHKYITLAFDLAERLGAQCVAFDFVERKGGDPVVLEICHGFTPQGYFKCPGYWRRDLTWTEGEIEPYGWMIEQLRDEVAGRAQHRSAQEQRQEL</sequence>
<proteinExistence type="predicted"/>
<evidence type="ECO:0000259" key="1">
    <source>
        <dbReference type="Pfam" id="PF08443"/>
    </source>
</evidence>
<gene>
    <name evidence="2" type="ORF">K7G82_14980</name>
</gene>
<protein>
    <recommendedName>
        <fullName evidence="1">ATP-grasp fold RimK-type domain-containing protein</fullName>
    </recommendedName>
</protein>
<dbReference type="PANTHER" id="PTHR21621">
    <property type="entry name" value="RIBOSOMAL PROTEIN S6 MODIFICATION PROTEIN"/>
    <property type="match status" value="1"/>
</dbReference>
<reference evidence="2 3" key="1">
    <citation type="submission" date="2021-08" db="EMBL/GenBank/DDBJ databases">
        <authorList>
            <person name="Tuo L."/>
        </authorList>
    </citation>
    <scope>NUCLEOTIDE SEQUENCE [LARGE SCALE GENOMIC DNA]</scope>
    <source>
        <strain evidence="2 3">JCM 31229</strain>
    </source>
</reference>
<dbReference type="Proteomes" id="UP000706039">
    <property type="component" value="Unassembled WGS sequence"/>
</dbReference>
<name>A0ABS7PQZ3_9SPHN</name>
<dbReference type="SUPFAM" id="SSF56059">
    <property type="entry name" value="Glutathione synthetase ATP-binding domain-like"/>
    <property type="match status" value="1"/>
</dbReference>
<dbReference type="InterPro" id="IPR013651">
    <property type="entry name" value="ATP-grasp_RimK-type"/>
</dbReference>
<dbReference type="EMBL" id="JAINVV010000007">
    <property type="protein sequence ID" value="MBY8823606.1"/>
    <property type="molecule type" value="Genomic_DNA"/>
</dbReference>
<dbReference type="Pfam" id="PF08443">
    <property type="entry name" value="RimK"/>
    <property type="match status" value="1"/>
</dbReference>
<accession>A0ABS7PQZ3</accession>